<evidence type="ECO:0000259" key="5">
    <source>
        <dbReference type="PROSITE" id="PS51063"/>
    </source>
</evidence>
<evidence type="ECO:0000256" key="3">
    <source>
        <dbReference type="ARBA" id="ARBA00023163"/>
    </source>
</evidence>
<evidence type="ECO:0000256" key="2">
    <source>
        <dbReference type="ARBA" id="ARBA00023125"/>
    </source>
</evidence>
<evidence type="ECO:0000313" key="7">
    <source>
        <dbReference type="Proteomes" id="UP000006844"/>
    </source>
</evidence>
<evidence type="ECO:0000313" key="6">
    <source>
        <dbReference type="EMBL" id="ADV81589.1"/>
    </source>
</evidence>
<dbReference type="OrthoDB" id="114682at2"/>
<proteinExistence type="predicted"/>
<dbReference type="Pfam" id="PF00027">
    <property type="entry name" value="cNMP_binding"/>
    <property type="match status" value="1"/>
</dbReference>
<dbReference type="GO" id="GO:0005829">
    <property type="term" value="C:cytosol"/>
    <property type="evidence" value="ECO:0007669"/>
    <property type="project" value="TreeGrafter"/>
</dbReference>
<dbReference type="CDD" id="cd00092">
    <property type="entry name" value="HTH_CRP"/>
    <property type="match status" value="1"/>
</dbReference>
<dbReference type="SMART" id="SM00100">
    <property type="entry name" value="cNMP"/>
    <property type="match status" value="1"/>
</dbReference>
<dbReference type="Gene3D" id="1.10.10.10">
    <property type="entry name" value="Winged helix-like DNA-binding domain superfamily/Winged helix DNA-binding domain"/>
    <property type="match status" value="1"/>
</dbReference>
<keyword evidence="2" id="KW-0238">DNA-binding</keyword>
<dbReference type="PANTHER" id="PTHR24567">
    <property type="entry name" value="CRP FAMILY TRANSCRIPTIONAL REGULATORY PROTEIN"/>
    <property type="match status" value="1"/>
</dbReference>
<dbReference type="PANTHER" id="PTHR24567:SF26">
    <property type="entry name" value="REGULATORY PROTEIN YEIL"/>
    <property type="match status" value="1"/>
</dbReference>
<dbReference type="PROSITE" id="PS50042">
    <property type="entry name" value="CNMP_BINDING_3"/>
    <property type="match status" value="1"/>
</dbReference>
<dbReference type="STRING" id="401053.AciPR4_0756"/>
<keyword evidence="3" id="KW-0804">Transcription</keyword>
<dbReference type="GO" id="GO:0003700">
    <property type="term" value="F:DNA-binding transcription factor activity"/>
    <property type="evidence" value="ECO:0007669"/>
    <property type="project" value="TreeGrafter"/>
</dbReference>
<keyword evidence="1" id="KW-0805">Transcription regulation</keyword>
<protein>
    <submittedName>
        <fullName evidence="6">Transcriptional regulator, Crp/Fnr family</fullName>
    </submittedName>
</protein>
<dbReference type="InterPro" id="IPR014710">
    <property type="entry name" value="RmlC-like_jellyroll"/>
</dbReference>
<gene>
    <name evidence="6" type="ordered locus">AciPR4_0756</name>
</gene>
<dbReference type="GO" id="GO:0003677">
    <property type="term" value="F:DNA binding"/>
    <property type="evidence" value="ECO:0007669"/>
    <property type="project" value="UniProtKB-KW"/>
</dbReference>
<evidence type="ECO:0000256" key="1">
    <source>
        <dbReference type="ARBA" id="ARBA00023015"/>
    </source>
</evidence>
<dbReference type="InterPro" id="IPR000595">
    <property type="entry name" value="cNMP-bd_dom"/>
</dbReference>
<dbReference type="InterPro" id="IPR036390">
    <property type="entry name" value="WH_DNA-bd_sf"/>
</dbReference>
<dbReference type="SMART" id="SM00419">
    <property type="entry name" value="HTH_CRP"/>
    <property type="match status" value="1"/>
</dbReference>
<dbReference type="HOGENOM" id="CLU_075053_3_1_0"/>
<keyword evidence="7" id="KW-1185">Reference proteome</keyword>
<accession>E8V6C4</accession>
<dbReference type="PROSITE" id="PS51063">
    <property type="entry name" value="HTH_CRP_2"/>
    <property type="match status" value="1"/>
</dbReference>
<evidence type="ECO:0000259" key="4">
    <source>
        <dbReference type="PROSITE" id="PS50042"/>
    </source>
</evidence>
<sequence length="233" mass="25690">MPRSISRSCLECAVRGGDCFCTLEDDALRTLENLGEHVQVPQGTQIFREGFDPDKVFIVCKGQVKLTVTSKDGRLLILRIAAPGDVLGLAAALRHKQYEASAVAIEPCQLKWMVRADFFEFMKQFSEVGENSARSLAEEYRTTVMSARRLALSGSAGGKLASVLLEWAHRASIDKTQLKFVMPLTHEELASMAGISRETTTRMLTKFKGDGLITIHGSTIVIEDEAGMEQMFS</sequence>
<dbReference type="InterPro" id="IPR012318">
    <property type="entry name" value="HTH_CRP"/>
</dbReference>
<dbReference type="RefSeq" id="WP_013567322.1">
    <property type="nucleotide sequence ID" value="NC_014963.1"/>
</dbReference>
<dbReference type="PRINTS" id="PR00034">
    <property type="entry name" value="HTHCRP"/>
</dbReference>
<feature type="domain" description="HTH crp-type" evidence="5">
    <location>
        <begin position="154"/>
        <end position="226"/>
    </location>
</feature>
<organism evidence="6 7">
    <name type="scientific">Terriglobus saanensis (strain ATCC BAA-1853 / DSM 23119 / SP1PR4)</name>
    <dbReference type="NCBI Taxonomy" id="401053"/>
    <lineage>
        <taxon>Bacteria</taxon>
        <taxon>Pseudomonadati</taxon>
        <taxon>Acidobacteriota</taxon>
        <taxon>Terriglobia</taxon>
        <taxon>Terriglobales</taxon>
        <taxon>Acidobacteriaceae</taxon>
        <taxon>Terriglobus</taxon>
    </lineage>
</organism>
<dbReference type="Gene3D" id="2.60.120.10">
    <property type="entry name" value="Jelly Rolls"/>
    <property type="match status" value="1"/>
</dbReference>
<dbReference type="AlphaFoldDB" id="E8V6C4"/>
<dbReference type="InterPro" id="IPR036388">
    <property type="entry name" value="WH-like_DNA-bd_sf"/>
</dbReference>
<feature type="domain" description="Cyclic nucleotide-binding" evidence="4">
    <location>
        <begin position="19"/>
        <end position="139"/>
    </location>
</feature>
<dbReference type="Pfam" id="PF13545">
    <property type="entry name" value="HTH_Crp_2"/>
    <property type="match status" value="1"/>
</dbReference>
<dbReference type="InterPro" id="IPR050397">
    <property type="entry name" value="Env_Response_Regulators"/>
</dbReference>
<name>E8V6C4_TERSS</name>
<dbReference type="eggNOG" id="COG0664">
    <property type="taxonomic scope" value="Bacteria"/>
</dbReference>
<reference evidence="6 7" key="1">
    <citation type="journal article" date="2012" name="Stand. Genomic Sci.">
        <title>Complete genome sequence of Terriglobus saanensis type strain SP1PR4(T), an Acidobacteria from tundra soil.</title>
        <authorList>
            <person name="Rawat S.R."/>
            <person name="Mannisto M.K."/>
            <person name="Starovoytov V."/>
            <person name="Goodwin L."/>
            <person name="Nolan M."/>
            <person name="Hauser L."/>
            <person name="Land M."/>
            <person name="Davenport K.W."/>
            <person name="Woyke T."/>
            <person name="Haggblom M.M."/>
        </authorList>
    </citation>
    <scope>NUCLEOTIDE SEQUENCE</scope>
    <source>
        <strain evidence="7">ATCC BAA-1853 / DSM 23119 / SP1PR4</strain>
    </source>
</reference>
<dbReference type="InterPro" id="IPR018490">
    <property type="entry name" value="cNMP-bd_dom_sf"/>
</dbReference>
<dbReference type="KEGG" id="tsa:AciPR4_0756"/>
<dbReference type="Proteomes" id="UP000006844">
    <property type="component" value="Chromosome"/>
</dbReference>
<dbReference type="SUPFAM" id="SSF46785">
    <property type="entry name" value="Winged helix' DNA-binding domain"/>
    <property type="match status" value="1"/>
</dbReference>
<dbReference type="CDD" id="cd00038">
    <property type="entry name" value="CAP_ED"/>
    <property type="match status" value="1"/>
</dbReference>
<dbReference type="SUPFAM" id="SSF51206">
    <property type="entry name" value="cAMP-binding domain-like"/>
    <property type="match status" value="1"/>
</dbReference>
<dbReference type="EMBL" id="CP002467">
    <property type="protein sequence ID" value="ADV81589.1"/>
    <property type="molecule type" value="Genomic_DNA"/>
</dbReference>